<dbReference type="PANTHER" id="PTHR13994:SF30">
    <property type="entry name" value="NUDIX HYDROLASE 10"/>
    <property type="match status" value="1"/>
</dbReference>
<dbReference type="PRINTS" id="PR01356">
    <property type="entry name" value="GFGPROTEIN"/>
</dbReference>
<dbReference type="SUPFAM" id="SSF55811">
    <property type="entry name" value="Nudix"/>
    <property type="match status" value="1"/>
</dbReference>
<dbReference type="InterPro" id="IPR040618">
    <property type="entry name" value="Pre-Nudix"/>
</dbReference>
<dbReference type="PROSITE" id="PS51462">
    <property type="entry name" value="NUDIX"/>
    <property type="match status" value="1"/>
</dbReference>
<keyword evidence="6" id="KW-1185">Reference proteome</keyword>
<keyword evidence="2 3" id="KW-0378">Hydrolase</keyword>
<comment type="caution">
    <text evidence="5">The sequence shown here is derived from an EMBL/GenBank/DDBJ whole genome shotgun (WGS) entry which is preliminary data.</text>
</comment>
<feature type="domain" description="Nudix hydrolase" evidence="4">
    <location>
        <begin position="106"/>
        <end position="238"/>
    </location>
</feature>
<dbReference type="CDD" id="cd04670">
    <property type="entry name" value="NUDIX_ASFGF2_Nudt6"/>
    <property type="match status" value="1"/>
</dbReference>
<dbReference type="Pfam" id="PF18290">
    <property type="entry name" value="Nudix_hydro"/>
    <property type="match status" value="1"/>
</dbReference>
<reference evidence="5 6" key="1">
    <citation type="journal article" date="2021" name="BMC Genomics">
        <title>Datura genome reveals duplications of psychoactive alkaloid biosynthetic genes and high mutation rate following tissue culture.</title>
        <authorList>
            <person name="Rajewski A."/>
            <person name="Carter-House D."/>
            <person name="Stajich J."/>
            <person name="Litt A."/>
        </authorList>
    </citation>
    <scope>NUCLEOTIDE SEQUENCE [LARGE SCALE GENOMIC DNA]</scope>
    <source>
        <strain evidence="5">AR-01</strain>
    </source>
</reference>
<evidence type="ECO:0000259" key="4">
    <source>
        <dbReference type="PROSITE" id="PS51462"/>
    </source>
</evidence>
<dbReference type="InterPro" id="IPR000086">
    <property type="entry name" value="NUDIX_hydrolase_dom"/>
</dbReference>
<protein>
    <submittedName>
        <fullName evidence="5">Nudix (Nucleoside diphosphate linked moiety X)-type motif 2</fullName>
    </submittedName>
</protein>
<dbReference type="InterPro" id="IPR020084">
    <property type="entry name" value="NUDIX_hydrolase_CS"/>
</dbReference>
<sequence>MEEMLVQHAIRKVQLLPAVNDDHGGVIIELEEPMDPNVFHNMLRSSLRQWKLQGIKGVWIKLPIELVNLVETAVKEGFWYHHAEPHYLMLVYWIPKTANTIPANASHRLGIGAIVLNEKRELLVVQESSGRMKGRGIWKIPTGVVEEGEDIFEGAVREVKEETGIDTEFLEVLAFRQKHKSFFGKSDLFFICMMCPLTFNLQKQDLEIEAAQWMPLEEYAAQPFVLKHDIMKYIKDLCLAKAEGGYLGFTPVPIKSYFGDPTSYLYFNEDGLVQETPAIHL</sequence>
<gene>
    <name evidence="5" type="primary">NUDT2_1</name>
    <name evidence="5" type="ORF">HAX54_003777</name>
</gene>
<evidence type="ECO:0000256" key="1">
    <source>
        <dbReference type="ARBA" id="ARBA00005582"/>
    </source>
</evidence>
<organism evidence="5 6">
    <name type="scientific">Datura stramonium</name>
    <name type="common">Jimsonweed</name>
    <name type="synonym">Common thornapple</name>
    <dbReference type="NCBI Taxonomy" id="4076"/>
    <lineage>
        <taxon>Eukaryota</taxon>
        <taxon>Viridiplantae</taxon>
        <taxon>Streptophyta</taxon>
        <taxon>Embryophyta</taxon>
        <taxon>Tracheophyta</taxon>
        <taxon>Spermatophyta</taxon>
        <taxon>Magnoliopsida</taxon>
        <taxon>eudicotyledons</taxon>
        <taxon>Gunneridae</taxon>
        <taxon>Pentapetalae</taxon>
        <taxon>asterids</taxon>
        <taxon>lamiids</taxon>
        <taxon>Solanales</taxon>
        <taxon>Solanaceae</taxon>
        <taxon>Solanoideae</taxon>
        <taxon>Datureae</taxon>
        <taxon>Datura</taxon>
    </lineage>
</organism>
<dbReference type="InterPro" id="IPR003293">
    <property type="entry name" value="Nudix_hydrolase6-like"/>
</dbReference>
<dbReference type="Gene3D" id="3.90.79.10">
    <property type="entry name" value="Nucleoside Triphosphate Pyrophosphohydrolase"/>
    <property type="match status" value="1"/>
</dbReference>
<evidence type="ECO:0000313" key="6">
    <source>
        <dbReference type="Proteomes" id="UP000823775"/>
    </source>
</evidence>
<name>A0ABS8T829_DATST</name>
<evidence type="ECO:0000256" key="2">
    <source>
        <dbReference type="ARBA" id="ARBA00022801"/>
    </source>
</evidence>
<dbReference type="Gene3D" id="3.40.630.30">
    <property type="match status" value="1"/>
</dbReference>
<dbReference type="Proteomes" id="UP000823775">
    <property type="component" value="Unassembled WGS sequence"/>
</dbReference>
<dbReference type="EMBL" id="JACEIK010001171">
    <property type="protein sequence ID" value="MCD7466772.1"/>
    <property type="molecule type" value="Genomic_DNA"/>
</dbReference>
<dbReference type="PROSITE" id="PS00893">
    <property type="entry name" value="NUDIX_BOX"/>
    <property type="match status" value="1"/>
</dbReference>
<dbReference type="InterPro" id="IPR020476">
    <property type="entry name" value="Nudix_hydrolase"/>
</dbReference>
<dbReference type="PRINTS" id="PR00502">
    <property type="entry name" value="NUDIXFAMILY"/>
</dbReference>
<dbReference type="InterPro" id="IPR015797">
    <property type="entry name" value="NUDIX_hydrolase-like_dom_sf"/>
</dbReference>
<evidence type="ECO:0000313" key="5">
    <source>
        <dbReference type="EMBL" id="MCD7466772.1"/>
    </source>
</evidence>
<comment type="similarity">
    <text evidence="1 3">Belongs to the Nudix hydrolase family.</text>
</comment>
<dbReference type="Pfam" id="PF00293">
    <property type="entry name" value="NUDIX"/>
    <property type="match status" value="1"/>
</dbReference>
<accession>A0ABS8T829</accession>
<dbReference type="PANTHER" id="PTHR13994">
    <property type="entry name" value="NUDIX HYDROLASE RELATED"/>
    <property type="match status" value="1"/>
</dbReference>
<proteinExistence type="inferred from homology"/>
<evidence type="ECO:0000256" key="3">
    <source>
        <dbReference type="RuleBase" id="RU003476"/>
    </source>
</evidence>